<dbReference type="Pfam" id="PF02639">
    <property type="entry name" value="DUF188"/>
    <property type="match status" value="1"/>
</dbReference>
<proteinExistence type="inferred from homology"/>
<accession>A0A9X9X0G0</accession>
<gene>
    <name evidence="3" type="ORF">GXW76_17040</name>
</gene>
<keyword evidence="4" id="KW-1185">Reference proteome</keyword>
<reference evidence="3" key="1">
    <citation type="submission" date="2020-01" db="EMBL/GenBank/DDBJ databases">
        <authorList>
            <person name="Rat A."/>
        </authorList>
    </citation>
    <scope>NUCLEOTIDE SEQUENCE</scope>
    <source>
        <strain evidence="3">LMG 31231</strain>
    </source>
</reference>
<sequence>MDAPALPRLLVDADACPVREEIVRVAARLGLQVLLVTNGARPVRPPPVPFVRLVVVAEGADKADDFIAEEAGPVDICLTADIPLAARCLAKDAFALSFKGKPWTTDNIGSALAGREVARHLREIGVAGGGPAPMAGQDRSRFLNALDTMAQAALRKARSGPHPAVSG</sequence>
<dbReference type="PANTHER" id="PTHR35146">
    <property type="entry name" value="UPF0178 PROTEIN YAII"/>
    <property type="match status" value="1"/>
</dbReference>
<dbReference type="HAMAP" id="MF_00489">
    <property type="entry name" value="UPF0178"/>
    <property type="match status" value="1"/>
</dbReference>
<evidence type="ECO:0000256" key="2">
    <source>
        <dbReference type="HAMAP-Rule" id="MF_00489"/>
    </source>
</evidence>
<dbReference type="Proteomes" id="UP001138751">
    <property type="component" value="Unassembled WGS sequence"/>
</dbReference>
<dbReference type="InterPro" id="IPR003791">
    <property type="entry name" value="UPF0178"/>
</dbReference>
<evidence type="ECO:0000256" key="1">
    <source>
        <dbReference type="ARBA" id="ARBA00008522"/>
    </source>
</evidence>
<dbReference type="RefSeq" id="WP_211863306.1">
    <property type="nucleotide sequence ID" value="NZ_JAAEDM010000053.1"/>
</dbReference>
<comment type="caution">
    <text evidence="3">The sequence shown here is derived from an EMBL/GenBank/DDBJ whole genome shotgun (WGS) entry which is preliminary data.</text>
</comment>
<dbReference type="EMBL" id="JAAEDM010000053">
    <property type="protein sequence ID" value="MBR0672889.1"/>
    <property type="molecule type" value="Genomic_DNA"/>
</dbReference>
<comment type="similarity">
    <text evidence="1 2">Belongs to the UPF0178 family.</text>
</comment>
<name>A0A9X9X0G0_9PROT</name>
<protein>
    <recommendedName>
        <fullName evidence="2">UPF0178 protein GXW76_17040</fullName>
    </recommendedName>
</protein>
<dbReference type="AlphaFoldDB" id="A0A9X9X0G0"/>
<dbReference type="NCBIfam" id="NF001095">
    <property type="entry name" value="PRK00124.1"/>
    <property type="match status" value="1"/>
</dbReference>
<dbReference type="PANTHER" id="PTHR35146:SF1">
    <property type="entry name" value="UPF0178 PROTEIN YAII"/>
    <property type="match status" value="1"/>
</dbReference>
<evidence type="ECO:0000313" key="3">
    <source>
        <dbReference type="EMBL" id="MBR0672889.1"/>
    </source>
</evidence>
<organism evidence="3 4">
    <name type="scientific">Neoroseomonas soli</name>
    <dbReference type="NCBI Taxonomy" id="1081025"/>
    <lineage>
        <taxon>Bacteria</taxon>
        <taxon>Pseudomonadati</taxon>
        <taxon>Pseudomonadota</taxon>
        <taxon>Alphaproteobacteria</taxon>
        <taxon>Acetobacterales</taxon>
        <taxon>Acetobacteraceae</taxon>
        <taxon>Neoroseomonas</taxon>
    </lineage>
</organism>
<evidence type="ECO:0000313" key="4">
    <source>
        <dbReference type="Proteomes" id="UP001138751"/>
    </source>
</evidence>
<reference evidence="3" key="2">
    <citation type="journal article" date="2021" name="Syst. Appl. Microbiol.">
        <title>Roseomonas hellenica sp. nov., isolated from roots of wild-growing Alkanna tinctoria.</title>
        <authorList>
            <person name="Rat A."/>
            <person name="Naranjo H.D."/>
            <person name="Lebbe L."/>
            <person name="Cnockaert M."/>
            <person name="Krigas N."/>
            <person name="Grigoriadou K."/>
            <person name="Maloupa E."/>
            <person name="Willems A."/>
        </authorList>
    </citation>
    <scope>NUCLEOTIDE SEQUENCE</scope>
    <source>
        <strain evidence="3">LMG 31231</strain>
    </source>
</reference>